<dbReference type="PANTHER" id="PTHR30408:SF12">
    <property type="entry name" value="TYPE I RESTRICTION ENZYME MJAVIII SPECIFICITY SUBUNIT"/>
    <property type="match status" value="1"/>
</dbReference>
<dbReference type="PANTHER" id="PTHR30408">
    <property type="entry name" value="TYPE-1 RESTRICTION ENZYME ECOKI SPECIFICITY PROTEIN"/>
    <property type="match status" value="1"/>
</dbReference>
<keyword evidence="5" id="KW-0255">Endonuclease</keyword>
<evidence type="ECO:0000259" key="4">
    <source>
        <dbReference type="Pfam" id="PF01420"/>
    </source>
</evidence>
<dbReference type="GO" id="GO:0003677">
    <property type="term" value="F:DNA binding"/>
    <property type="evidence" value="ECO:0007669"/>
    <property type="project" value="UniProtKB-KW"/>
</dbReference>
<proteinExistence type="inferred from homology"/>
<evidence type="ECO:0000313" key="6">
    <source>
        <dbReference type="Proteomes" id="UP000283983"/>
    </source>
</evidence>
<dbReference type="AlphaFoldDB" id="A0A414NFR2"/>
<keyword evidence="5" id="KW-0378">Hydrolase</keyword>
<evidence type="ECO:0000256" key="3">
    <source>
        <dbReference type="ARBA" id="ARBA00023125"/>
    </source>
</evidence>
<dbReference type="SUPFAM" id="SSF116734">
    <property type="entry name" value="DNA methylase specificity domain"/>
    <property type="match status" value="2"/>
</dbReference>
<keyword evidence="2" id="KW-0680">Restriction system</keyword>
<dbReference type="InterPro" id="IPR000055">
    <property type="entry name" value="Restrct_endonuc_typeI_TRD"/>
</dbReference>
<gene>
    <name evidence="5" type="ORF">DW682_02425</name>
</gene>
<dbReference type="GO" id="GO:0004519">
    <property type="term" value="F:endonuclease activity"/>
    <property type="evidence" value="ECO:0007669"/>
    <property type="project" value="UniProtKB-KW"/>
</dbReference>
<comment type="caution">
    <text evidence="5">The sequence shown here is derived from an EMBL/GenBank/DDBJ whole genome shotgun (WGS) entry which is preliminary data.</text>
</comment>
<dbReference type="Gene3D" id="1.10.287.1120">
    <property type="entry name" value="Bipartite methylase S protein"/>
    <property type="match status" value="1"/>
</dbReference>
<keyword evidence="5" id="KW-0540">Nuclease</keyword>
<dbReference type="Proteomes" id="UP000283983">
    <property type="component" value="Unassembled WGS sequence"/>
</dbReference>
<evidence type="ECO:0000256" key="2">
    <source>
        <dbReference type="ARBA" id="ARBA00022747"/>
    </source>
</evidence>
<feature type="domain" description="Type I restriction modification DNA specificity" evidence="4">
    <location>
        <begin position="185"/>
        <end position="333"/>
    </location>
</feature>
<dbReference type="Gene3D" id="3.90.220.20">
    <property type="entry name" value="DNA methylase specificity domains"/>
    <property type="match status" value="2"/>
</dbReference>
<sequence length="348" mass="38224">MKGRSALRQKDLIDDGPYAVYGASGIIGSMSTFQNGARYVAVVKDGAGVGRANLCSARTSVLGTMQALIPTEMVLPEYLLHLIRAMRLGDGFSGSTIPHIYFKDYGQRLVRYVSMADQERIVGMLGSIEDQIDILHQQNERLDTLVKSRFVEMFGGMKYESVPMGHLVAEIVAGTNVGGKQRPLLKGEYGVLKISAVTKGVFDASQYKVVEDVSSIKMVHPRKGDLLFSRANTSEMVGATAIVDKDCACLFLPDKLWRIDPTDEVNTVFLKALLSSSRMRREISNASTGSSGSMQNISMTKFRSLPAFLPPLALQQEFAAFVAEVDKSRFNLLKTYGSIIALFRVLFP</sequence>
<organism evidence="5 6">
    <name type="scientific">Collinsella intestinalis</name>
    <dbReference type="NCBI Taxonomy" id="147207"/>
    <lineage>
        <taxon>Bacteria</taxon>
        <taxon>Bacillati</taxon>
        <taxon>Actinomycetota</taxon>
        <taxon>Coriobacteriia</taxon>
        <taxon>Coriobacteriales</taxon>
        <taxon>Coriobacteriaceae</taxon>
        <taxon>Collinsella</taxon>
    </lineage>
</organism>
<accession>A0A414NFR2</accession>
<dbReference type="EMBL" id="QSLJ01000001">
    <property type="protein sequence ID" value="RHF38575.1"/>
    <property type="molecule type" value="Genomic_DNA"/>
</dbReference>
<dbReference type="RefSeq" id="WP_118102804.1">
    <property type="nucleotide sequence ID" value="NZ_CABJEU010000001.1"/>
</dbReference>
<protein>
    <submittedName>
        <fullName evidence="5">Restriction endonuclease subunit S</fullName>
    </submittedName>
</protein>
<keyword evidence="3" id="KW-0238">DNA-binding</keyword>
<reference evidence="5 6" key="1">
    <citation type="submission" date="2018-08" db="EMBL/GenBank/DDBJ databases">
        <title>A genome reference for cultivated species of the human gut microbiota.</title>
        <authorList>
            <person name="Zou Y."/>
            <person name="Xue W."/>
            <person name="Luo G."/>
        </authorList>
    </citation>
    <scope>NUCLEOTIDE SEQUENCE [LARGE SCALE GENOMIC DNA]</scope>
    <source>
        <strain evidence="5 6">AM25-33</strain>
    </source>
</reference>
<dbReference type="InParanoid" id="A0A414NFR2"/>
<dbReference type="GO" id="GO:0009307">
    <property type="term" value="P:DNA restriction-modification system"/>
    <property type="evidence" value="ECO:0007669"/>
    <property type="project" value="UniProtKB-KW"/>
</dbReference>
<keyword evidence="6" id="KW-1185">Reference proteome</keyword>
<evidence type="ECO:0000313" key="5">
    <source>
        <dbReference type="EMBL" id="RHF38575.1"/>
    </source>
</evidence>
<comment type="similarity">
    <text evidence="1">Belongs to the type-I restriction system S methylase family.</text>
</comment>
<dbReference type="Pfam" id="PF01420">
    <property type="entry name" value="Methylase_S"/>
    <property type="match status" value="1"/>
</dbReference>
<dbReference type="InterPro" id="IPR044946">
    <property type="entry name" value="Restrct_endonuc_typeI_TRD_sf"/>
</dbReference>
<name>A0A414NFR2_9ACTN</name>
<evidence type="ECO:0000256" key="1">
    <source>
        <dbReference type="ARBA" id="ARBA00010923"/>
    </source>
</evidence>
<dbReference type="InterPro" id="IPR052021">
    <property type="entry name" value="Type-I_RS_S_subunit"/>
</dbReference>